<comment type="caution">
    <text evidence="1">The sequence shown here is derived from an EMBL/GenBank/DDBJ whole genome shotgun (WGS) entry which is preliminary data.</text>
</comment>
<organism evidence="1 2">
    <name type="scientific">Vitis vinifera</name>
    <name type="common">Grape</name>
    <dbReference type="NCBI Taxonomy" id="29760"/>
    <lineage>
        <taxon>Eukaryota</taxon>
        <taxon>Viridiplantae</taxon>
        <taxon>Streptophyta</taxon>
        <taxon>Embryophyta</taxon>
        <taxon>Tracheophyta</taxon>
        <taxon>Spermatophyta</taxon>
        <taxon>Magnoliopsida</taxon>
        <taxon>eudicotyledons</taxon>
        <taxon>Gunneridae</taxon>
        <taxon>Pentapetalae</taxon>
        <taxon>rosids</taxon>
        <taxon>Vitales</taxon>
        <taxon>Vitaceae</taxon>
        <taxon>Viteae</taxon>
        <taxon>Vitis</taxon>
    </lineage>
</organism>
<evidence type="ECO:0000313" key="2">
    <source>
        <dbReference type="Proteomes" id="UP000288805"/>
    </source>
</evidence>
<reference evidence="1 2" key="1">
    <citation type="journal article" date="2018" name="PLoS Genet.">
        <title>Population sequencing reveals clonal diversity and ancestral inbreeding in the grapevine cultivar Chardonnay.</title>
        <authorList>
            <person name="Roach M.J."/>
            <person name="Johnson D.L."/>
            <person name="Bohlmann J."/>
            <person name="van Vuuren H.J."/>
            <person name="Jones S.J."/>
            <person name="Pretorius I.S."/>
            <person name="Schmidt S.A."/>
            <person name="Borneman A.R."/>
        </authorList>
    </citation>
    <scope>NUCLEOTIDE SEQUENCE [LARGE SCALE GENOMIC DNA]</scope>
    <source>
        <strain evidence="2">cv. Chardonnay</strain>
        <tissue evidence="1">Leaf</tissue>
    </source>
</reference>
<protein>
    <submittedName>
        <fullName evidence="1">Uncharacterized protein</fullName>
    </submittedName>
</protein>
<evidence type="ECO:0000313" key="1">
    <source>
        <dbReference type="EMBL" id="RVX03946.1"/>
    </source>
</evidence>
<gene>
    <name evidence="1" type="ORF">CK203_021584</name>
</gene>
<proteinExistence type="predicted"/>
<sequence>MRSSAKLASDACFWKNLSWSRIAPESARLEWGFKPHRVVCSFAEKDFTTLSRM</sequence>
<name>A0A438J4W6_VITVI</name>
<dbReference type="EMBL" id="QGNW01000063">
    <property type="protein sequence ID" value="RVX03946.1"/>
    <property type="molecule type" value="Genomic_DNA"/>
</dbReference>
<dbReference type="Proteomes" id="UP000288805">
    <property type="component" value="Unassembled WGS sequence"/>
</dbReference>
<accession>A0A438J4W6</accession>
<dbReference type="AlphaFoldDB" id="A0A438J4W6"/>